<evidence type="ECO:0000256" key="1">
    <source>
        <dbReference type="ARBA" id="ARBA00022605"/>
    </source>
</evidence>
<dbReference type="AlphaFoldDB" id="A0A1V4ERI8"/>
<dbReference type="Pfam" id="PF00475">
    <property type="entry name" value="IGPD"/>
    <property type="match status" value="1"/>
</dbReference>
<accession>A0A1V4ERI8</accession>
<organism evidence="4 5">
    <name type="scientific">Ferroacidibacillus organovorans</name>
    <dbReference type="NCBI Taxonomy" id="1765683"/>
    <lineage>
        <taxon>Bacteria</taxon>
        <taxon>Bacillati</taxon>
        <taxon>Bacillota</taxon>
        <taxon>Bacilli</taxon>
        <taxon>Bacillales</taxon>
        <taxon>Alicyclobacillaceae</taxon>
        <taxon>Ferroacidibacillus</taxon>
    </lineage>
</organism>
<evidence type="ECO:0008006" key="6">
    <source>
        <dbReference type="Google" id="ProtNLM"/>
    </source>
</evidence>
<dbReference type="InterPro" id="IPR020568">
    <property type="entry name" value="Ribosomal_Su5_D2-typ_SF"/>
</dbReference>
<dbReference type="GO" id="GO:0000105">
    <property type="term" value="P:L-histidine biosynthetic process"/>
    <property type="evidence" value="ECO:0007669"/>
    <property type="project" value="UniProtKB-KW"/>
</dbReference>
<dbReference type="SUPFAM" id="SSF54211">
    <property type="entry name" value="Ribosomal protein S5 domain 2-like"/>
    <property type="match status" value="2"/>
</dbReference>
<evidence type="ECO:0000256" key="2">
    <source>
        <dbReference type="ARBA" id="ARBA00023102"/>
    </source>
</evidence>
<protein>
    <recommendedName>
        <fullName evidence="6">Imidazoleglycerol-phosphate dehydratase</fullName>
    </recommendedName>
</protein>
<dbReference type="PANTHER" id="PTHR23133">
    <property type="entry name" value="IMIDAZOLEGLYCEROL-PHOSPHATE DEHYDRATASE HIS7"/>
    <property type="match status" value="1"/>
</dbReference>
<comment type="caution">
    <text evidence="4">The sequence shown here is derived from an EMBL/GenBank/DDBJ whole genome shotgun (WGS) entry which is preliminary data.</text>
</comment>
<keyword evidence="5" id="KW-1185">Reference proteome</keyword>
<gene>
    <name evidence="4" type="ORF">B2M26_10695</name>
</gene>
<keyword evidence="2" id="KW-0368">Histidine biosynthesis</keyword>
<dbReference type="InterPro" id="IPR000807">
    <property type="entry name" value="ImidazoleglycerolP_deHydtase"/>
</dbReference>
<reference evidence="4 5" key="1">
    <citation type="submission" date="2017-02" db="EMBL/GenBank/DDBJ databases">
        <title>Draft genome of Acidibacillus ferrooxidans Huett2.</title>
        <authorList>
            <person name="Schopf S."/>
        </authorList>
    </citation>
    <scope>NUCLEOTIDE SEQUENCE [LARGE SCALE GENOMIC DNA]</scope>
    <source>
        <strain evidence="4 5">Huett2</strain>
    </source>
</reference>
<dbReference type="RefSeq" id="WP_079291095.1">
    <property type="nucleotide sequence ID" value="NZ_MWPS01000027.1"/>
</dbReference>
<evidence type="ECO:0000313" key="5">
    <source>
        <dbReference type="Proteomes" id="UP000190229"/>
    </source>
</evidence>
<sequence>MTDEHNITVTRKTKESTMVIVFGRGERDAELKQRLKTPLPFFNHMLEHVVWRGELTLSIDVQLDVYHLVHVITEDTGIAFGKAVKEWIDRYGARGIVGYGSAYGVIDEALSRAVLSFESRAYLAFDRNEVKLPEQMEGMQSEDLVAFFEGFVQGAQCTLHLDLLKGREGHGHHIWESAFRAFGMALYESLFERASRKGMTAGVAGAIHYDITHA</sequence>
<name>A0A1V4ERI8_9BACL</name>
<proteinExistence type="predicted"/>
<evidence type="ECO:0000313" key="4">
    <source>
        <dbReference type="EMBL" id="OPG15537.1"/>
    </source>
</evidence>
<dbReference type="InterPro" id="IPR038494">
    <property type="entry name" value="IGPD_sf"/>
</dbReference>
<keyword evidence="1" id="KW-0028">Amino-acid biosynthesis</keyword>
<dbReference type="GO" id="GO:0004424">
    <property type="term" value="F:imidazoleglycerol-phosphate dehydratase activity"/>
    <property type="evidence" value="ECO:0007669"/>
    <property type="project" value="InterPro"/>
</dbReference>
<dbReference type="Gene3D" id="3.30.230.40">
    <property type="entry name" value="Imidazole glycerol phosphate dehydratase, domain 1"/>
    <property type="match status" value="2"/>
</dbReference>
<evidence type="ECO:0000256" key="3">
    <source>
        <dbReference type="ARBA" id="ARBA00023239"/>
    </source>
</evidence>
<dbReference type="EMBL" id="MWPS01000027">
    <property type="protein sequence ID" value="OPG15537.1"/>
    <property type="molecule type" value="Genomic_DNA"/>
</dbReference>
<dbReference type="Proteomes" id="UP000190229">
    <property type="component" value="Unassembled WGS sequence"/>
</dbReference>
<dbReference type="PANTHER" id="PTHR23133:SF2">
    <property type="entry name" value="IMIDAZOLEGLYCEROL-PHOSPHATE DEHYDRATASE"/>
    <property type="match status" value="1"/>
</dbReference>
<keyword evidence="3" id="KW-0456">Lyase</keyword>